<keyword evidence="1" id="KW-0732">Signal</keyword>
<organism evidence="2 3">
    <name type="scientific">Nocardia rhizosphaerihabitans</name>
    <dbReference type="NCBI Taxonomy" id="1691570"/>
    <lineage>
        <taxon>Bacteria</taxon>
        <taxon>Bacillati</taxon>
        <taxon>Actinomycetota</taxon>
        <taxon>Actinomycetes</taxon>
        <taxon>Mycobacteriales</taxon>
        <taxon>Nocardiaceae</taxon>
        <taxon>Nocardia</taxon>
    </lineage>
</organism>
<sequence>MKKIVRTTAATFAITAALACGTASAQTPVAIAGPDAGSSAAFNSVMCALLGISSEHNIFCTGVIIG</sequence>
<name>A0ABQ2K984_9NOCA</name>
<dbReference type="EMBL" id="BMNE01000002">
    <property type="protein sequence ID" value="GGN76392.1"/>
    <property type="molecule type" value="Genomic_DNA"/>
</dbReference>
<dbReference type="Proteomes" id="UP000658127">
    <property type="component" value="Unassembled WGS sequence"/>
</dbReference>
<proteinExistence type="predicted"/>
<dbReference type="RefSeq" id="WP_189026623.1">
    <property type="nucleotide sequence ID" value="NZ_BMNE01000002.1"/>
</dbReference>
<keyword evidence="3" id="KW-1185">Reference proteome</keyword>
<evidence type="ECO:0000313" key="2">
    <source>
        <dbReference type="EMBL" id="GGN76392.1"/>
    </source>
</evidence>
<evidence type="ECO:0000256" key="1">
    <source>
        <dbReference type="SAM" id="SignalP"/>
    </source>
</evidence>
<evidence type="ECO:0000313" key="3">
    <source>
        <dbReference type="Proteomes" id="UP000658127"/>
    </source>
</evidence>
<gene>
    <name evidence="2" type="ORF">GCM10011610_21780</name>
</gene>
<protein>
    <submittedName>
        <fullName evidence="2">Uncharacterized protein</fullName>
    </submittedName>
</protein>
<accession>A0ABQ2K984</accession>
<dbReference type="PROSITE" id="PS51257">
    <property type="entry name" value="PROKAR_LIPOPROTEIN"/>
    <property type="match status" value="1"/>
</dbReference>
<comment type="caution">
    <text evidence="2">The sequence shown here is derived from an EMBL/GenBank/DDBJ whole genome shotgun (WGS) entry which is preliminary data.</text>
</comment>
<reference evidence="3" key="1">
    <citation type="journal article" date="2019" name="Int. J. Syst. Evol. Microbiol.">
        <title>The Global Catalogue of Microorganisms (GCM) 10K type strain sequencing project: providing services to taxonomists for standard genome sequencing and annotation.</title>
        <authorList>
            <consortium name="The Broad Institute Genomics Platform"/>
            <consortium name="The Broad Institute Genome Sequencing Center for Infectious Disease"/>
            <person name="Wu L."/>
            <person name="Ma J."/>
        </authorList>
    </citation>
    <scope>NUCLEOTIDE SEQUENCE [LARGE SCALE GENOMIC DNA]</scope>
    <source>
        <strain evidence="3">CGMCC 4.7329</strain>
    </source>
</reference>
<feature type="signal peptide" evidence="1">
    <location>
        <begin position="1"/>
        <end position="25"/>
    </location>
</feature>
<feature type="chain" id="PRO_5047439445" evidence="1">
    <location>
        <begin position="26"/>
        <end position="66"/>
    </location>
</feature>